<dbReference type="Pfam" id="PF04402">
    <property type="entry name" value="SIMPL"/>
    <property type="match status" value="1"/>
</dbReference>
<evidence type="ECO:0000313" key="2">
    <source>
        <dbReference type="EMBL" id="SPJ23946.1"/>
    </source>
</evidence>
<organism evidence="2 3">
    <name type="scientific">Palleronia abyssalis</name>
    <dbReference type="NCBI Taxonomy" id="1501240"/>
    <lineage>
        <taxon>Bacteria</taxon>
        <taxon>Pseudomonadati</taxon>
        <taxon>Pseudomonadota</taxon>
        <taxon>Alphaproteobacteria</taxon>
        <taxon>Rhodobacterales</taxon>
        <taxon>Roseobacteraceae</taxon>
        <taxon>Palleronia</taxon>
    </lineage>
</organism>
<gene>
    <name evidence="2" type="ORF">PAA8504_01767</name>
</gene>
<dbReference type="Gene3D" id="3.30.110.170">
    <property type="entry name" value="Protein of unknown function (DUF541), domain 1"/>
    <property type="match status" value="1"/>
</dbReference>
<dbReference type="RefSeq" id="WP_181375740.1">
    <property type="nucleotide sequence ID" value="NZ_ONZF01000003.1"/>
</dbReference>
<feature type="signal peptide" evidence="1">
    <location>
        <begin position="1"/>
        <end position="20"/>
    </location>
</feature>
<dbReference type="Gene3D" id="3.30.70.2970">
    <property type="entry name" value="Protein of unknown function (DUF541), domain 2"/>
    <property type="match status" value="1"/>
</dbReference>
<dbReference type="InterPro" id="IPR007497">
    <property type="entry name" value="SIMPL/DUF541"/>
</dbReference>
<evidence type="ECO:0000313" key="3">
    <source>
        <dbReference type="Proteomes" id="UP000244912"/>
    </source>
</evidence>
<dbReference type="InterPro" id="IPR052022">
    <property type="entry name" value="26kDa_periplasmic_antigen"/>
</dbReference>
<dbReference type="Proteomes" id="UP000244912">
    <property type="component" value="Unassembled WGS sequence"/>
</dbReference>
<feature type="chain" id="PRO_5015320016" evidence="1">
    <location>
        <begin position="21"/>
        <end position="234"/>
    </location>
</feature>
<proteinExistence type="predicted"/>
<dbReference type="PANTHER" id="PTHR34387">
    <property type="entry name" value="SLR1258 PROTEIN"/>
    <property type="match status" value="1"/>
</dbReference>
<dbReference type="EMBL" id="ONZF01000003">
    <property type="protein sequence ID" value="SPJ23946.1"/>
    <property type="molecule type" value="Genomic_DNA"/>
</dbReference>
<sequence>MKTWCGALAVGIALAAPALAQEADAVLSVTGEGRISAAPDIATVEMGVVAEGDTPAEAIDGMSTEMGSVLTALTEAGIAPEDIQSGTLSLQPIYADRTEIQPEQGPRITGYLAVTDLSVRVRALDDLGGVLNTAVDQGANQLSGLRWALSDPQPAEDAALAAAVAEAVRKGAIMAEAAGVALGPIVELVESGGPLGGPQPMMMEARAADIPLARGEIDVTARVTVRFALPDQPD</sequence>
<reference evidence="2 3" key="1">
    <citation type="submission" date="2018-03" db="EMBL/GenBank/DDBJ databases">
        <authorList>
            <person name="Keele B.F."/>
        </authorList>
    </citation>
    <scope>NUCLEOTIDE SEQUENCE [LARGE SCALE GENOMIC DNA]</scope>
    <source>
        <strain evidence="2 3">CECT 8504</strain>
    </source>
</reference>
<protein>
    <submittedName>
        <fullName evidence="2">26 kDa periplasmic immunogenic protein</fullName>
    </submittedName>
</protein>
<keyword evidence="3" id="KW-1185">Reference proteome</keyword>
<evidence type="ECO:0000256" key="1">
    <source>
        <dbReference type="SAM" id="SignalP"/>
    </source>
</evidence>
<keyword evidence="1" id="KW-0732">Signal</keyword>
<name>A0A2R8BV27_9RHOB</name>
<accession>A0A2R8BV27</accession>
<dbReference type="PANTHER" id="PTHR34387:SF1">
    <property type="entry name" value="PERIPLASMIC IMMUNOGENIC PROTEIN"/>
    <property type="match status" value="1"/>
</dbReference>
<dbReference type="AlphaFoldDB" id="A0A2R8BV27"/>
<dbReference type="GO" id="GO:0006974">
    <property type="term" value="P:DNA damage response"/>
    <property type="evidence" value="ECO:0007669"/>
    <property type="project" value="TreeGrafter"/>
</dbReference>